<dbReference type="Proteomes" id="UP000218505">
    <property type="component" value="Chromosome"/>
</dbReference>
<dbReference type="EMBL" id="CP023445">
    <property type="protein sequence ID" value="ATE52360.1"/>
    <property type="molecule type" value="Genomic_DNA"/>
</dbReference>
<proteinExistence type="predicted"/>
<dbReference type="KEGG" id="apre:CNX65_02845"/>
<gene>
    <name evidence="1" type="ORF">CNX65_02845</name>
</gene>
<evidence type="ECO:0000313" key="2">
    <source>
        <dbReference type="Proteomes" id="UP000218505"/>
    </source>
</evidence>
<sequence length="285" mass="27077">MVATPDTLHDFVLDLLSNPSALAAFQVDAEGCLAAAGLSDVTALDVQEVIPLVLDFAPSAGLPALDGIVAGDLDLDLEGSVSAIAQLQAVTQQLTGVVGAGSDINLGAVGALTADASGVGLLGGAGDLGLGLGADVATSVDATVATSFSAVGDVTATLDGATTAVTQTAAGVDTSVDATLSGAVDTLDGTVGSTLPGLDGVTSPLFDTVGSVHGSVSAVADQAFGALGGGGLDLGATLEPVGDLTQHVTATVSATAHNAGVGGVTDAVGHAAAPIAESPLGDLLF</sequence>
<dbReference type="AlphaFoldDB" id="A0A290Z039"/>
<keyword evidence="2" id="KW-1185">Reference proteome</keyword>
<organism evidence="1 2">
    <name type="scientific">Actinosynnema pretiosum</name>
    <dbReference type="NCBI Taxonomy" id="42197"/>
    <lineage>
        <taxon>Bacteria</taxon>
        <taxon>Bacillati</taxon>
        <taxon>Actinomycetota</taxon>
        <taxon>Actinomycetes</taxon>
        <taxon>Pseudonocardiales</taxon>
        <taxon>Pseudonocardiaceae</taxon>
        <taxon>Actinosynnema</taxon>
    </lineage>
</organism>
<evidence type="ECO:0000313" key="1">
    <source>
        <dbReference type="EMBL" id="ATE52360.1"/>
    </source>
</evidence>
<protein>
    <submittedName>
        <fullName evidence="1">Uncharacterized protein</fullName>
    </submittedName>
</protein>
<dbReference type="RefSeq" id="WP_096491377.1">
    <property type="nucleotide sequence ID" value="NZ_CP023445.1"/>
</dbReference>
<name>A0A290Z039_9PSEU</name>
<dbReference type="InterPro" id="IPR049709">
    <property type="entry name" value="IniB-like_N"/>
</dbReference>
<accession>A0A290Z039</accession>
<reference evidence="1" key="1">
    <citation type="submission" date="2017-09" db="EMBL/GenBank/DDBJ databases">
        <title>Complete Genome Sequence of ansamitocin-producing Bacterium Actinosynnema pretiosum X47.</title>
        <authorList>
            <person name="Cao G."/>
            <person name="Zong G."/>
            <person name="Zhong C."/>
            <person name="Fu J."/>
        </authorList>
    </citation>
    <scope>NUCLEOTIDE SEQUENCE [LARGE SCALE GENOMIC DNA]</scope>
    <source>
        <strain evidence="1">X47</strain>
    </source>
</reference>
<dbReference type="NCBIfam" id="NF038175">
    <property type="entry name" value="IniB_NTERM"/>
    <property type="match status" value="1"/>
</dbReference>